<dbReference type="Gene3D" id="3.30.43.10">
    <property type="entry name" value="Uridine Diphospho-n-acetylenolpyruvylglucosamine Reductase, domain 2"/>
    <property type="match status" value="1"/>
</dbReference>
<dbReference type="InterPro" id="IPR016181">
    <property type="entry name" value="Acyl_CoA_acyltransferase"/>
</dbReference>
<evidence type="ECO:0000256" key="4">
    <source>
        <dbReference type="ARBA" id="ARBA00022827"/>
    </source>
</evidence>
<dbReference type="InterPro" id="IPR050416">
    <property type="entry name" value="FAD-linked_Oxidoreductase"/>
</dbReference>
<dbReference type="EMBL" id="QXMN01000027">
    <property type="protein sequence ID" value="RIX77070.1"/>
    <property type="molecule type" value="Genomic_DNA"/>
</dbReference>
<dbReference type="Gene3D" id="3.30.465.10">
    <property type="match status" value="1"/>
</dbReference>
<sequence length="806" mass="88012">MTITVQALDSLNEIDPGEYRAFFLQSRAPLFYDQRFMLAAEQSPLLPVHRTLYFLVRRKGRLVAFMPAYLQDLGAVDPLGVLAHSVGLQNDGADRGLFSHVMHCFDSTIPALSPTPEVYGALLDAMADVARAERARYFGLLNLPDGPALREAARAGLRVSHMVDRYAADLSAFPDFDSFVSALPADGRHEMTRQLRKFQSSGASARVIAPPFGDKLDQLAALCQQTTARNGTPHYFPAEPLARFSRLCGDLIRLSVVEVEDRLVSGFICFEEAGTFHLWSAGMTYDETPFSPYTIGVAAACRHAIEKGLRRLEGGRLHARIKTRLGLRPLRLYAATSEDRGKAAASARLPDAAQVLVRTLEGEVRFRDHPAYEEWLGAAAWNGRTFDRRPAAIVRAASEADVVRTIAFARETGLRISVRGGGHSYAGCFLRSDTLMLDVSALNQLDIDVARSRAIAGPGVQGAMLSTALASHGLAFPTGHGRNVAIGGFLLGGGLGINCAQWGGMSVFNVEALDIVDAQGRCRHVDAEHDPALFWAARGGGPGLFFVVTRFYLKCWPLPRAIRGSLYAADVSQLGAVLEEIERADPPRNLQVMVIVASDSASGNPVVLVNTLAFTGDLAEATRLRAGLTDRITTPLTALEVDQPSGFETIYQATDAMLVSRRYRTDNILTDRTQDIAPILSRHLPAKPSPASVMLLVWRGKDPSYPDAAYSARGRYFVSTYAQWNEASDDAVNRAWLNGMYDELAGIASGAYVNEFDLEHRSAEVGRCFGDENRQRLSELRRLHDANSLFVPVETLAQDVPPDVPL</sequence>
<dbReference type="GO" id="GO:0016491">
    <property type="term" value="F:oxidoreductase activity"/>
    <property type="evidence" value="ECO:0007669"/>
    <property type="project" value="UniProtKB-KW"/>
</dbReference>
<protein>
    <submittedName>
        <fullName evidence="7">GNAT family N-acetyltransferase</fullName>
    </submittedName>
</protein>
<evidence type="ECO:0000256" key="5">
    <source>
        <dbReference type="ARBA" id="ARBA00023002"/>
    </source>
</evidence>
<comment type="cofactor">
    <cofactor evidence="1">
        <name>FAD</name>
        <dbReference type="ChEBI" id="CHEBI:57692"/>
    </cofactor>
</comment>
<dbReference type="Proteomes" id="UP000265619">
    <property type="component" value="Unassembled WGS sequence"/>
</dbReference>
<dbReference type="InterPro" id="IPR006093">
    <property type="entry name" value="Oxy_OxRdtase_FAD_BS"/>
</dbReference>
<dbReference type="Pfam" id="PF01565">
    <property type="entry name" value="FAD_binding_4"/>
    <property type="match status" value="1"/>
</dbReference>
<dbReference type="OrthoDB" id="9775082at2"/>
<dbReference type="SUPFAM" id="SSF55729">
    <property type="entry name" value="Acyl-CoA N-acyltransferases (Nat)"/>
    <property type="match status" value="1"/>
</dbReference>
<dbReference type="InterPro" id="IPR016169">
    <property type="entry name" value="FAD-bd_PCMH_sub2"/>
</dbReference>
<dbReference type="Pfam" id="PF13480">
    <property type="entry name" value="Acetyltransf_6"/>
    <property type="match status" value="1"/>
</dbReference>
<keyword evidence="5" id="KW-0560">Oxidoreductase</keyword>
<proteinExistence type="inferred from homology"/>
<dbReference type="PROSITE" id="PS51387">
    <property type="entry name" value="FAD_PCMH"/>
    <property type="match status" value="1"/>
</dbReference>
<evidence type="ECO:0000256" key="1">
    <source>
        <dbReference type="ARBA" id="ARBA00001974"/>
    </source>
</evidence>
<reference evidence="7 8" key="1">
    <citation type="submission" date="2018-09" db="EMBL/GenBank/DDBJ databases">
        <title>Acidovorax cavernicola nov. sp. isolated from Gruta de las Maravillas (Aracena, Spain).</title>
        <authorList>
            <person name="Jurado V."/>
            <person name="Gutierrez-Patricio S."/>
            <person name="Gonzalez-Pimentel J.L."/>
            <person name="Miller A.Z."/>
            <person name="Laiz L."/>
            <person name="Saiz-Jimenez C."/>
        </authorList>
    </citation>
    <scope>NUCLEOTIDE SEQUENCE [LARGE SCALE GENOMIC DNA]</scope>
    <source>
        <strain evidence="7 8">1011MAR4D40.2</strain>
    </source>
</reference>
<keyword evidence="8" id="KW-1185">Reference proteome</keyword>
<comment type="similarity">
    <text evidence="2">Belongs to the oxygen-dependent FAD-linked oxidoreductase family.</text>
</comment>
<dbReference type="Gene3D" id="3.40.630.30">
    <property type="match status" value="1"/>
</dbReference>
<evidence type="ECO:0000259" key="6">
    <source>
        <dbReference type="PROSITE" id="PS51387"/>
    </source>
</evidence>
<dbReference type="InterPro" id="IPR016167">
    <property type="entry name" value="FAD-bd_PCMH_sub1"/>
</dbReference>
<gene>
    <name evidence="7" type="ORF">D3H34_20290</name>
</gene>
<evidence type="ECO:0000313" key="7">
    <source>
        <dbReference type="EMBL" id="RIX77070.1"/>
    </source>
</evidence>
<organism evidence="7 8">
    <name type="scientific">Acidovorax cavernicola</name>
    <dbReference type="NCBI Taxonomy" id="1675792"/>
    <lineage>
        <taxon>Bacteria</taxon>
        <taxon>Pseudomonadati</taxon>
        <taxon>Pseudomonadota</taxon>
        <taxon>Betaproteobacteria</taxon>
        <taxon>Burkholderiales</taxon>
        <taxon>Comamonadaceae</taxon>
        <taxon>Acidovorax</taxon>
    </lineage>
</organism>
<dbReference type="PANTHER" id="PTHR42973:SF39">
    <property type="entry name" value="FAD-BINDING PCMH-TYPE DOMAIN-CONTAINING PROTEIN"/>
    <property type="match status" value="1"/>
</dbReference>
<dbReference type="RefSeq" id="WP_119556050.1">
    <property type="nucleotide sequence ID" value="NZ_QXMN01000027.1"/>
</dbReference>
<dbReference type="InterPro" id="IPR036318">
    <property type="entry name" value="FAD-bd_PCMH-like_sf"/>
</dbReference>
<dbReference type="PROSITE" id="PS00862">
    <property type="entry name" value="OX2_COVAL_FAD"/>
    <property type="match status" value="1"/>
</dbReference>
<dbReference type="InterPro" id="IPR016166">
    <property type="entry name" value="FAD-bd_PCMH"/>
</dbReference>
<feature type="domain" description="FAD-binding PCMH-type" evidence="6">
    <location>
        <begin position="386"/>
        <end position="558"/>
    </location>
</feature>
<name>A0A9X8GTW4_9BURK</name>
<dbReference type="AlphaFoldDB" id="A0A9X8GTW4"/>
<comment type="caution">
    <text evidence="7">The sequence shown here is derived from an EMBL/GenBank/DDBJ whole genome shotgun (WGS) entry which is preliminary data.</text>
</comment>
<dbReference type="Gene3D" id="3.40.462.20">
    <property type="match status" value="1"/>
</dbReference>
<accession>A0A9X8GTW4</accession>
<evidence type="ECO:0000256" key="2">
    <source>
        <dbReference type="ARBA" id="ARBA00005466"/>
    </source>
</evidence>
<keyword evidence="3" id="KW-0285">Flavoprotein</keyword>
<evidence type="ECO:0000313" key="8">
    <source>
        <dbReference type="Proteomes" id="UP000265619"/>
    </source>
</evidence>
<evidence type="ECO:0000256" key="3">
    <source>
        <dbReference type="ARBA" id="ARBA00022630"/>
    </source>
</evidence>
<dbReference type="InterPro" id="IPR038740">
    <property type="entry name" value="BioF2-like_GNAT_dom"/>
</dbReference>
<dbReference type="InterPro" id="IPR006094">
    <property type="entry name" value="Oxid_FAD_bind_N"/>
</dbReference>
<keyword evidence="4" id="KW-0274">FAD</keyword>
<dbReference type="SUPFAM" id="SSF56176">
    <property type="entry name" value="FAD-binding/transporter-associated domain-like"/>
    <property type="match status" value="1"/>
</dbReference>
<dbReference type="GO" id="GO:0071949">
    <property type="term" value="F:FAD binding"/>
    <property type="evidence" value="ECO:0007669"/>
    <property type="project" value="InterPro"/>
</dbReference>
<dbReference type="PANTHER" id="PTHR42973">
    <property type="entry name" value="BINDING OXIDOREDUCTASE, PUTATIVE (AFU_ORTHOLOGUE AFUA_1G17690)-RELATED"/>
    <property type="match status" value="1"/>
</dbReference>